<dbReference type="SUPFAM" id="SSF55073">
    <property type="entry name" value="Nucleotide cyclase"/>
    <property type="match status" value="1"/>
</dbReference>
<evidence type="ECO:0000313" key="3">
    <source>
        <dbReference type="EMBL" id="MEK8046453.1"/>
    </source>
</evidence>
<dbReference type="RefSeq" id="WP_341398741.1">
    <property type="nucleotide sequence ID" value="NZ_JBBUTI010000005.1"/>
</dbReference>
<gene>
    <name evidence="3" type="ORF">AACH00_08865</name>
</gene>
<reference evidence="3 4" key="1">
    <citation type="submission" date="2024-04" db="EMBL/GenBank/DDBJ databases">
        <title>Novel species of the genus Ideonella isolated from streams.</title>
        <authorList>
            <person name="Lu H."/>
        </authorList>
    </citation>
    <scope>NUCLEOTIDE SEQUENCE [LARGE SCALE GENOMIC DNA]</scope>
    <source>
        <strain evidence="3 4">LYT19W</strain>
    </source>
</reference>
<dbReference type="PROSITE" id="PS50887">
    <property type="entry name" value="GGDEF"/>
    <property type="match status" value="1"/>
</dbReference>
<dbReference type="EMBL" id="JBBUTI010000005">
    <property type="protein sequence ID" value="MEK8046453.1"/>
    <property type="molecule type" value="Genomic_DNA"/>
</dbReference>
<dbReference type="Proteomes" id="UP001379945">
    <property type="component" value="Unassembled WGS sequence"/>
</dbReference>
<evidence type="ECO:0000259" key="1">
    <source>
        <dbReference type="PROSITE" id="PS50883"/>
    </source>
</evidence>
<organism evidence="3 4">
    <name type="scientific">Ideonella margarita</name>
    <dbReference type="NCBI Taxonomy" id="2984191"/>
    <lineage>
        <taxon>Bacteria</taxon>
        <taxon>Pseudomonadati</taxon>
        <taxon>Pseudomonadota</taxon>
        <taxon>Betaproteobacteria</taxon>
        <taxon>Burkholderiales</taxon>
        <taxon>Sphaerotilaceae</taxon>
        <taxon>Ideonella</taxon>
    </lineage>
</organism>
<dbReference type="PROSITE" id="PS50883">
    <property type="entry name" value="EAL"/>
    <property type="match status" value="1"/>
</dbReference>
<dbReference type="PANTHER" id="PTHR33121">
    <property type="entry name" value="CYCLIC DI-GMP PHOSPHODIESTERASE PDEF"/>
    <property type="match status" value="1"/>
</dbReference>
<feature type="domain" description="EAL" evidence="1">
    <location>
        <begin position="1"/>
        <end position="244"/>
    </location>
</feature>
<comment type="caution">
    <text evidence="3">The sequence shown here is derived from an EMBL/GenBank/DDBJ whole genome shotgun (WGS) entry which is preliminary data.</text>
</comment>
<dbReference type="InterPro" id="IPR043128">
    <property type="entry name" value="Rev_trsase/Diguanyl_cyclase"/>
</dbReference>
<dbReference type="NCBIfam" id="TIGR00254">
    <property type="entry name" value="GGDEF"/>
    <property type="match status" value="1"/>
</dbReference>
<sequence>MRGLIDGGALRPHFQPILTLADGTIHGHEALIRTPPDCRLSTPDALFAQARLEGMSMELELECLRLALSAWCREPGPGRLFVNLSASTLVQVLSQRQLGLILPADGSGTPGGLVIELTEHEHVADVDALAVAVGRLRRTGAVLALDDFGDGRSSLRLWSELKPEIVKIDKYFTRQIAQHPEKVQTMRALRQLAETFGSTLVAEGIETEDEMRLVRDLGITCGQGWLIGRPQPLPEHQPAAAALAVVSSRDLAVIPERRRQTQQRASTWSLLIEAEPVEPSLTNEQLFERFAADESLESMAVVDKGRPVGLLGRQKFMDRFAKPYFREIYGRQPCITFANLSPGMVDVRAGLEELTAVLTSEDQRYLSDGFVITENGLYKGIGRGHDLVRAVTESRIEAARHANPLTLLPGNIPLTQHIARLLESGREFVASYCDLNHFKPFNDIYGYWRGDEMIQLAARCTSRFADARRDFVGHVGGDDFVVLFQSADWEARCQSIVDAFNAEARLLYDSEALAAGGLLAEDRFGTPRFHPLTTMSIGVVRVPTHDEGYGPEDVADAAAQAKRIAKTKGLGVHVLTASADTIGTGRLLRQRTRAEP</sequence>
<dbReference type="SUPFAM" id="SSF141868">
    <property type="entry name" value="EAL domain-like"/>
    <property type="match status" value="1"/>
</dbReference>
<proteinExistence type="predicted"/>
<dbReference type="CDD" id="cd04598">
    <property type="entry name" value="CBS_pair_GGDEF_EAL"/>
    <property type="match status" value="1"/>
</dbReference>
<dbReference type="InterPro" id="IPR050706">
    <property type="entry name" value="Cyclic-di-GMP_PDE-like"/>
</dbReference>
<name>A0ABU9C3L6_9BURK</name>
<dbReference type="CDD" id="cd01949">
    <property type="entry name" value="GGDEF"/>
    <property type="match status" value="1"/>
</dbReference>
<dbReference type="Pfam" id="PF00563">
    <property type="entry name" value="EAL"/>
    <property type="match status" value="1"/>
</dbReference>
<dbReference type="SMART" id="SM00052">
    <property type="entry name" value="EAL"/>
    <property type="match status" value="1"/>
</dbReference>
<dbReference type="InterPro" id="IPR035919">
    <property type="entry name" value="EAL_sf"/>
</dbReference>
<dbReference type="InterPro" id="IPR001633">
    <property type="entry name" value="EAL_dom"/>
</dbReference>
<evidence type="ECO:0000313" key="4">
    <source>
        <dbReference type="Proteomes" id="UP001379945"/>
    </source>
</evidence>
<dbReference type="Gene3D" id="3.30.70.270">
    <property type="match status" value="1"/>
</dbReference>
<dbReference type="Gene3D" id="3.20.20.450">
    <property type="entry name" value="EAL domain"/>
    <property type="match status" value="1"/>
</dbReference>
<dbReference type="InterPro" id="IPR000160">
    <property type="entry name" value="GGDEF_dom"/>
</dbReference>
<dbReference type="SMART" id="SM00267">
    <property type="entry name" value="GGDEF"/>
    <property type="match status" value="1"/>
</dbReference>
<keyword evidence="4" id="KW-1185">Reference proteome</keyword>
<dbReference type="PANTHER" id="PTHR33121:SF76">
    <property type="entry name" value="SIGNALING PROTEIN"/>
    <property type="match status" value="1"/>
</dbReference>
<feature type="domain" description="GGDEF" evidence="2">
    <location>
        <begin position="426"/>
        <end position="580"/>
    </location>
</feature>
<dbReference type="InterPro" id="IPR029787">
    <property type="entry name" value="Nucleotide_cyclase"/>
</dbReference>
<dbReference type="CDD" id="cd01948">
    <property type="entry name" value="EAL"/>
    <property type="match status" value="1"/>
</dbReference>
<accession>A0ABU9C3L6</accession>
<evidence type="ECO:0000259" key="2">
    <source>
        <dbReference type="PROSITE" id="PS50887"/>
    </source>
</evidence>
<protein>
    <submittedName>
        <fullName evidence="3">GGDEF domain-containing protein</fullName>
    </submittedName>
</protein>
<dbReference type="Pfam" id="PF00990">
    <property type="entry name" value="GGDEF"/>
    <property type="match status" value="1"/>
</dbReference>